<evidence type="ECO:0000256" key="4">
    <source>
        <dbReference type="RuleBase" id="RU003322"/>
    </source>
</evidence>
<evidence type="ECO:0000313" key="5">
    <source>
        <dbReference type="EMBL" id="EFC38032.1"/>
    </source>
</evidence>
<dbReference type="InterPro" id="IPR013126">
    <property type="entry name" value="Hsp_70_fam"/>
</dbReference>
<proteinExistence type="inferred from homology"/>
<keyword evidence="6" id="KW-1185">Reference proteome</keyword>
<dbReference type="GO" id="GO:0005524">
    <property type="term" value="F:ATP binding"/>
    <property type="evidence" value="ECO:0007669"/>
    <property type="project" value="UniProtKB-KW"/>
</dbReference>
<dbReference type="Gene3D" id="2.60.34.10">
    <property type="entry name" value="Substrate Binding Domain Of DNAk, Chain A, domain 1"/>
    <property type="match status" value="1"/>
</dbReference>
<sequence length="518" mass="58311">MFSHLNHGIVAIDFGGSHCRVAVYLEDHVEYIPNKLGNYETPTCIAFVSSSSLLDDSSMSNSRILIGEEALEFYSKSEDPYCLFWDFKQLIGKACDDEDDELILKSNEWPFRIIRKQDKTIRLSVCKEEEYEEISVNEMIGLILKQLKEDAERYLKRAVTDLVVSIPNYFSNHQRIEMKKVVESIGVTNSRLVHDTSAACFQYIWKYRGEKRVFVFDLGRSGCSASVFLVDNGVVDTKSSDGLPNHGGAKLDESLVSYCCEEFYKLFKKRLQENPVSMRKMQVACEEAKKKLSTELQTQLSIKSLMDGIDFEIVLTRSKFEDLNTDFFSKCLSLADKVIRRANCSKEEIADAIIIGGGCEIPKLKQLITTYFCKSIHPRPIYPNPVVFGAAIQGGILANFEKDLLLIEVTSRNIGCEISIGGDLMILLKKDNSIPCSSEREFSLPPNPNNQKKAVSLKIYEGDSKKASDNELIGIVKITEITELSSSNISLTFGLDTDGILYVQSKSKKPKVIFESTH</sequence>
<name>D2VYX9_NAEGR</name>
<dbReference type="InterPro" id="IPR029047">
    <property type="entry name" value="HSP70_peptide-bd_sf"/>
</dbReference>
<protein>
    <submittedName>
        <fullName evidence="5">Predicted protein</fullName>
    </submittedName>
</protein>
<dbReference type="SUPFAM" id="SSF100920">
    <property type="entry name" value="Heat shock protein 70kD (HSP70), peptide-binding domain"/>
    <property type="match status" value="1"/>
</dbReference>
<dbReference type="Pfam" id="PF00012">
    <property type="entry name" value="HSP70"/>
    <property type="match status" value="1"/>
</dbReference>
<dbReference type="InterPro" id="IPR043129">
    <property type="entry name" value="ATPase_NBD"/>
</dbReference>
<comment type="similarity">
    <text evidence="1 4">Belongs to the heat shock protein 70 family.</text>
</comment>
<dbReference type="GO" id="GO:0140662">
    <property type="term" value="F:ATP-dependent protein folding chaperone"/>
    <property type="evidence" value="ECO:0007669"/>
    <property type="project" value="InterPro"/>
</dbReference>
<evidence type="ECO:0000313" key="6">
    <source>
        <dbReference type="Proteomes" id="UP000006671"/>
    </source>
</evidence>
<dbReference type="RefSeq" id="XP_002670776.1">
    <property type="nucleotide sequence ID" value="XM_002670730.1"/>
</dbReference>
<dbReference type="PRINTS" id="PR00301">
    <property type="entry name" value="HEATSHOCK70"/>
</dbReference>
<evidence type="ECO:0000256" key="2">
    <source>
        <dbReference type="ARBA" id="ARBA00022741"/>
    </source>
</evidence>
<dbReference type="InParanoid" id="D2VYX9"/>
<dbReference type="CDD" id="cd24028">
    <property type="entry name" value="ASKHA_NBD_HSP70_HSPA1-like"/>
    <property type="match status" value="1"/>
</dbReference>
<dbReference type="Gene3D" id="3.30.420.40">
    <property type="match status" value="2"/>
</dbReference>
<evidence type="ECO:0000256" key="1">
    <source>
        <dbReference type="ARBA" id="ARBA00007381"/>
    </source>
</evidence>
<keyword evidence="3 4" id="KW-0067">ATP-binding</keyword>
<dbReference type="OrthoDB" id="29851at2759"/>
<gene>
    <name evidence="5" type="ORF">NAEGRDRAFT_74282</name>
</gene>
<reference evidence="5 6" key="1">
    <citation type="journal article" date="2010" name="Cell">
        <title>The genome of Naegleria gruberi illuminates early eukaryotic versatility.</title>
        <authorList>
            <person name="Fritz-Laylin L.K."/>
            <person name="Prochnik S.E."/>
            <person name="Ginger M.L."/>
            <person name="Dacks J.B."/>
            <person name="Carpenter M.L."/>
            <person name="Field M.C."/>
            <person name="Kuo A."/>
            <person name="Paredez A."/>
            <person name="Chapman J."/>
            <person name="Pham J."/>
            <person name="Shu S."/>
            <person name="Neupane R."/>
            <person name="Cipriano M."/>
            <person name="Mancuso J."/>
            <person name="Tu H."/>
            <person name="Salamov A."/>
            <person name="Lindquist E."/>
            <person name="Shapiro H."/>
            <person name="Lucas S."/>
            <person name="Grigoriev I.V."/>
            <person name="Cande W.Z."/>
            <person name="Fulton C."/>
            <person name="Rokhsar D.S."/>
            <person name="Dawson S.C."/>
        </authorList>
    </citation>
    <scope>NUCLEOTIDE SEQUENCE [LARGE SCALE GENOMIC DNA]</scope>
    <source>
        <strain evidence="5 6">NEG-M</strain>
    </source>
</reference>
<evidence type="ECO:0000256" key="3">
    <source>
        <dbReference type="ARBA" id="ARBA00022840"/>
    </source>
</evidence>
<dbReference type="eggNOG" id="KOG0101">
    <property type="taxonomic scope" value="Eukaryota"/>
</dbReference>
<dbReference type="Proteomes" id="UP000006671">
    <property type="component" value="Unassembled WGS sequence"/>
</dbReference>
<dbReference type="FunFam" id="3.90.640.10:FF:000010">
    <property type="entry name" value="heat shock 70 kDa protein 14"/>
    <property type="match status" value="1"/>
</dbReference>
<organism evidence="6">
    <name type="scientific">Naegleria gruberi</name>
    <name type="common">Amoeba</name>
    <dbReference type="NCBI Taxonomy" id="5762"/>
    <lineage>
        <taxon>Eukaryota</taxon>
        <taxon>Discoba</taxon>
        <taxon>Heterolobosea</taxon>
        <taxon>Tetramitia</taxon>
        <taxon>Eutetramitia</taxon>
        <taxon>Vahlkampfiidae</taxon>
        <taxon>Naegleria</taxon>
    </lineage>
</organism>
<dbReference type="Gene3D" id="3.90.640.10">
    <property type="entry name" value="Actin, Chain A, domain 4"/>
    <property type="match status" value="1"/>
</dbReference>
<dbReference type="AlphaFoldDB" id="D2VYX9"/>
<dbReference type="PANTHER" id="PTHR19375">
    <property type="entry name" value="HEAT SHOCK PROTEIN 70KDA"/>
    <property type="match status" value="1"/>
</dbReference>
<accession>D2VYX9</accession>
<dbReference type="EMBL" id="GG738912">
    <property type="protein sequence ID" value="EFC38032.1"/>
    <property type="molecule type" value="Genomic_DNA"/>
</dbReference>
<dbReference type="SUPFAM" id="SSF53067">
    <property type="entry name" value="Actin-like ATPase domain"/>
    <property type="match status" value="2"/>
</dbReference>
<dbReference type="VEuPathDB" id="AmoebaDB:NAEGRDRAFT_74282"/>
<dbReference type="KEGG" id="ngr:NAEGRDRAFT_74282"/>
<keyword evidence="2 4" id="KW-0547">Nucleotide-binding</keyword>
<dbReference type="STRING" id="5762.D2VYX9"/>
<dbReference type="GeneID" id="8857921"/>